<keyword evidence="8" id="KW-0862">Zinc</keyword>
<evidence type="ECO:0000256" key="1">
    <source>
        <dbReference type="ARBA" id="ARBA00003694"/>
    </source>
</evidence>
<dbReference type="GO" id="GO:0000785">
    <property type="term" value="C:chromatin"/>
    <property type="evidence" value="ECO:0007669"/>
    <property type="project" value="TreeGrafter"/>
</dbReference>
<dbReference type="GO" id="GO:0007059">
    <property type="term" value="P:chromosome segregation"/>
    <property type="evidence" value="ECO:0007669"/>
    <property type="project" value="TreeGrafter"/>
</dbReference>
<feature type="domain" description="Mis18" evidence="12">
    <location>
        <begin position="56"/>
        <end position="154"/>
    </location>
</feature>
<evidence type="ECO:0000256" key="10">
    <source>
        <dbReference type="ARBA" id="ARBA00023306"/>
    </source>
</evidence>
<dbReference type="EMBL" id="JAFBMS010000102">
    <property type="protein sequence ID" value="KAG9336759.1"/>
    <property type="molecule type" value="Genomic_DNA"/>
</dbReference>
<comment type="function">
    <text evidence="1">Required for recruitment of CENPA to centromeres and normal chromosome segregation during mitosis.</text>
</comment>
<dbReference type="InterPro" id="IPR004910">
    <property type="entry name" value="Yippee/Mis18/Cereblon"/>
</dbReference>
<keyword evidence="5" id="KW-0132">Cell division</keyword>
<keyword evidence="10" id="KW-0131">Cell cycle</keyword>
<dbReference type="Pfam" id="PF03226">
    <property type="entry name" value="Yippee-Mis18"/>
    <property type="match status" value="1"/>
</dbReference>
<accession>A0A8T2N8V7</accession>
<keyword evidence="6" id="KW-0479">Metal-binding</keyword>
<dbReference type="AlphaFoldDB" id="A0A8T2N8V7"/>
<evidence type="ECO:0000313" key="13">
    <source>
        <dbReference type="EMBL" id="KAG9336759.1"/>
    </source>
</evidence>
<dbReference type="GO" id="GO:0034080">
    <property type="term" value="P:CENP-A containing chromatin assembly"/>
    <property type="evidence" value="ECO:0007669"/>
    <property type="project" value="TreeGrafter"/>
</dbReference>
<evidence type="ECO:0000256" key="11">
    <source>
        <dbReference type="ARBA" id="ARBA00023328"/>
    </source>
</evidence>
<keyword evidence="9" id="KW-0539">Nucleus</keyword>
<dbReference type="PANTHER" id="PTHR16431:SF3">
    <property type="entry name" value="PROTEIN MIS18-BETA"/>
    <property type="match status" value="1"/>
</dbReference>
<keyword evidence="14" id="KW-1185">Reference proteome</keyword>
<dbReference type="Proteomes" id="UP000824540">
    <property type="component" value="Unassembled WGS sequence"/>
</dbReference>
<name>A0A8T2N8V7_9TELE</name>
<dbReference type="GO" id="GO:0005634">
    <property type="term" value="C:nucleus"/>
    <property type="evidence" value="ECO:0007669"/>
    <property type="project" value="UniProtKB-SubCell"/>
</dbReference>
<dbReference type="PANTHER" id="PTHR16431">
    <property type="entry name" value="NEUROGENIC PROTEIN MASTERMIND"/>
    <property type="match status" value="1"/>
</dbReference>
<evidence type="ECO:0000259" key="12">
    <source>
        <dbReference type="PROSITE" id="PS51793"/>
    </source>
</evidence>
<dbReference type="InterPro" id="IPR034752">
    <property type="entry name" value="Mis18"/>
</dbReference>
<evidence type="ECO:0000256" key="4">
    <source>
        <dbReference type="ARBA" id="ARBA00022454"/>
    </source>
</evidence>
<evidence type="ECO:0000256" key="8">
    <source>
        <dbReference type="ARBA" id="ARBA00022833"/>
    </source>
</evidence>
<evidence type="ECO:0000256" key="6">
    <source>
        <dbReference type="ARBA" id="ARBA00022723"/>
    </source>
</evidence>
<evidence type="ECO:0000256" key="2">
    <source>
        <dbReference type="ARBA" id="ARBA00004123"/>
    </source>
</evidence>
<evidence type="ECO:0000256" key="7">
    <source>
        <dbReference type="ARBA" id="ARBA00022776"/>
    </source>
</evidence>
<sequence length="206" mass="22666">MISESVDCSTTTSSLFSLKEDIPNHAEVTMACSDLSTSLVNLTKQLDLSRVDYQNAMVLHCGMCNSVWGDSLGVCGEEKHLSSVICLRVTKAVVVKDELEFRLDGWMAGCTYKALHCSGCQCFVGVVPHSTPKHLSALRSLFLLQKENINCYVLKTGTMVRALSLHFDQSPICSSISEVKKEMDVLAEHLTVLETRLKEVEFGKGS</sequence>
<dbReference type="OrthoDB" id="9926299at2759"/>
<organism evidence="13 14">
    <name type="scientific">Albula glossodonta</name>
    <name type="common">roundjaw bonefish</name>
    <dbReference type="NCBI Taxonomy" id="121402"/>
    <lineage>
        <taxon>Eukaryota</taxon>
        <taxon>Metazoa</taxon>
        <taxon>Chordata</taxon>
        <taxon>Craniata</taxon>
        <taxon>Vertebrata</taxon>
        <taxon>Euteleostomi</taxon>
        <taxon>Actinopterygii</taxon>
        <taxon>Neopterygii</taxon>
        <taxon>Teleostei</taxon>
        <taxon>Albuliformes</taxon>
        <taxon>Albulidae</taxon>
        <taxon>Albula</taxon>
    </lineage>
</organism>
<comment type="subcellular location">
    <subcellularLocation>
        <location evidence="3">Chromosome</location>
        <location evidence="3">Centromere</location>
    </subcellularLocation>
    <subcellularLocation>
        <location evidence="2">Nucleus</location>
    </subcellularLocation>
</comment>
<dbReference type="GO" id="GO:0051301">
    <property type="term" value="P:cell division"/>
    <property type="evidence" value="ECO:0007669"/>
    <property type="project" value="UniProtKB-KW"/>
</dbReference>
<protein>
    <recommendedName>
        <fullName evidence="12">Mis18 domain-containing protein</fullName>
    </recommendedName>
</protein>
<evidence type="ECO:0000256" key="3">
    <source>
        <dbReference type="ARBA" id="ARBA00004584"/>
    </source>
</evidence>
<evidence type="ECO:0000256" key="9">
    <source>
        <dbReference type="ARBA" id="ARBA00023242"/>
    </source>
</evidence>
<proteinExistence type="predicted"/>
<keyword evidence="7" id="KW-0498">Mitosis</keyword>
<dbReference type="GO" id="GO:0000775">
    <property type="term" value="C:chromosome, centromeric region"/>
    <property type="evidence" value="ECO:0007669"/>
    <property type="project" value="UniProtKB-SubCell"/>
</dbReference>
<gene>
    <name evidence="13" type="ORF">JZ751_003107</name>
</gene>
<evidence type="ECO:0000313" key="14">
    <source>
        <dbReference type="Proteomes" id="UP000824540"/>
    </source>
</evidence>
<dbReference type="PROSITE" id="PS51793">
    <property type="entry name" value="MIS18"/>
    <property type="match status" value="1"/>
</dbReference>
<reference evidence="13" key="1">
    <citation type="thesis" date="2021" institute="BYU ScholarsArchive" country="Provo, UT, USA">
        <title>Applications of and Algorithms for Genome Assembly and Genomic Analyses with an Emphasis on Marine Teleosts.</title>
        <authorList>
            <person name="Pickett B.D."/>
        </authorList>
    </citation>
    <scope>NUCLEOTIDE SEQUENCE</scope>
    <source>
        <strain evidence="13">HI-2016</strain>
    </source>
</reference>
<keyword evidence="4" id="KW-0158">Chromosome</keyword>
<keyword evidence="11" id="KW-0137">Centromere</keyword>
<dbReference type="GO" id="GO:0046872">
    <property type="term" value="F:metal ion binding"/>
    <property type="evidence" value="ECO:0007669"/>
    <property type="project" value="UniProtKB-KW"/>
</dbReference>
<evidence type="ECO:0000256" key="5">
    <source>
        <dbReference type="ARBA" id="ARBA00022618"/>
    </source>
</evidence>
<comment type="caution">
    <text evidence="13">The sequence shown here is derived from an EMBL/GenBank/DDBJ whole genome shotgun (WGS) entry which is preliminary data.</text>
</comment>